<keyword evidence="1" id="KW-0472">Membrane</keyword>
<evidence type="ECO:0000256" key="1">
    <source>
        <dbReference type="SAM" id="Phobius"/>
    </source>
</evidence>
<proteinExistence type="predicted"/>
<evidence type="ECO:0008006" key="4">
    <source>
        <dbReference type="Google" id="ProtNLM"/>
    </source>
</evidence>
<sequence>MHFPFLLRAKQKPWQRFGHCSPPVLRSTRRRSAQWRPTLLYALQVGFLPFLLIVSLRLFMISASWLPAKCGPQGGEALEEEIKAAEAQAAELSS</sequence>
<keyword evidence="1" id="KW-0812">Transmembrane</keyword>
<organism evidence="2 3">
    <name type="scientific">Ensete ventricosum</name>
    <name type="common">Abyssinian banana</name>
    <name type="synonym">Musa ensete</name>
    <dbReference type="NCBI Taxonomy" id="4639"/>
    <lineage>
        <taxon>Eukaryota</taxon>
        <taxon>Viridiplantae</taxon>
        <taxon>Streptophyta</taxon>
        <taxon>Embryophyta</taxon>
        <taxon>Tracheophyta</taxon>
        <taxon>Spermatophyta</taxon>
        <taxon>Magnoliopsida</taxon>
        <taxon>Liliopsida</taxon>
        <taxon>Zingiberales</taxon>
        <taxon>Musaceae</taxon>
        <taxon>Ensete</taxon>
    </lineage>
</organism>
<dbReference type="AlphaFoldDB" id="A0A426YTQ1"/>
<comment type="caution">
    <text evidence="2">The sequence shown here is derived from an EMBL/GenBank/DDBJ whole genome shotgun (WGS) entry which is preliminary data.</text>
</comment>
<dbReference type="EMBL" id="AMZH03010253">
    <property type="protein sequence ID" value="RRT55094.1"/>
    <property type="molecule type" value="Genomic_DNA"/>
</dbReference>
<gene>
    <name evidence="2" type="ORF">B296_00029080</name>
</gene>
<reference evidence="2 3" key="1">
    <citation type="journal article" date="2014" name="Agronomy (Basel)">
        <title>A Draft Genome Sequence for Ensete ventricosum, the Drought-Tolerant Tree Against Hunger.</title>
        <authorList>
            <person name="Harrison J."/>
            <person name="Moore K.A."/>
            <person name="Paszkiewicz K."/>
            <person name="Jones T."/>
            <person name="Grant M."/>
            <person name="Ambacheew D."/>
            <person name="Muzemil S."/>
            <person name="Studholme D.J."/>
        </authorList>
    </citation>
    <scope>NUCLEOTIDE SEQUENCE [LARGE SCALE GENOMIC DNA]</scope>
</reference>
<feature type="transmembrane region" description="Helical" evidence="1">
    <location>
        <begin position="39"/>
        <end position="59"/>
    </location>
</feature>
<accession>A0A426YTQ1</accession>
<protein>
    <recommendedName>
        <fullName evidence="4">Transmembrane protein</fullName>
    </recommendedName>
</protein>
<evidence type="ECO:0000313" key="3">
    <source>
        <dbReference type="Proteomes" id="UP000287651"/>
    </source>
</evidence>
<keyword evidence="1" id="KW-1133">Transmembrane helix</keyword>
<dbReference type="Proteomes" id="UP000287651">
    <property type="component" value="Unassembled WGS sequence"/>
</dbReference>
<evidence type="ECO:0000313" key="2">
    <source>
        <dbReference type="EMBL" id="RRT55094.1"/>
    </source>
</evidence>
<name>A0A426YTQ1_ENSVE</name>